<feature type="chain" id="PRO_5027032991" evidence="1">
    <location>
        <begin position="20"/>
        <end position="355"/>
    </location>
</feature>
<gene>
    <name evidence="2" type="ORF">FTUN_6775</name>
</gene>
<evidence type="ECO:0000313" key="3">
    <source>
        <dbReference type="Proteomes" id="UP000503447"/>
    </source>
</evidence>
<dbReference type="RefSeq" id="WP_171474188.1">
    <property type="nucleotide sequence ID" value="NZ_CP053452.2"/>
</dbReference>
<evidence type="ECO:0000313" key="2">
    <source>
        <dbReference type="EMBL" id="QJW99175.1"/>
    </source>
</evidence>
<feature type="signal peptide" evidence="1">
    <location>
        <begin position="1"/>
        <end position="19"/>
    </location>
</feature>
<organism evidence="2 3">
    <name type="scientific">Frigoriglobus tundricola</name>
    <dbReference type="NCBI Taxonomy" id="2774151"/>
    <lineage>
        <taxon>Bacteria</taxon>
        <taxon>Pseudomonadati</taxon>
        <taxon>Planctomycetota</taxon>
        <taxon>Planctomycetia</taxon>
        <taxon>Gemmatales</taxon>
        <taxon>Gemmataceae</taxon>
        <taxon>Frigoriglobus</taxon>
    </lineage>
</organism>
<sequence>MRITAVTSLILGAVTALCAAEPPRPLAPTEVARTKSPVVLGELARDLADKAGVPITVAPGLLKAKCDIGHPAVPFWSALQLAADATGSRVALHDGGRKVELVPRGRSREVAATSGAFRIAAHQVVGRALLDQGVTVHEVYLLVNWEPRLRVYRIDAIPAISKVTDVPGSKIVADGGEAQVLPLDATSEMKVRLTGLTRDSDRITSLAGTFTVTAAEKLLAFTFDAPGGKLPAAQKSAGVTAALKRVQKKDDTWEIVIDVTYPPNPPVFESFQGEWWLRDNRLTLRDPNGKSFVIDDYEIPMPDNARPLTVIHRFKEDPKTGLGNPTASGWSLVYETPAPLVEVKLPFELKNIPLP</sequence>
<dbReference type="EMBL" id="CP053452">
    <property type="protein sequence ID" value="QJW99175.1"/>
    <property type="molecule type" value="Genomic_DNA"/>
</dbReference>
<evidence type="ECO:0000256" key="1">
    <source>
        <dbReference type="SAM" id="SignalP"/>
    </source>
</evidence>
<accession>A0A6M5YYY7</accession>
<protein>
    <submittedName>
        <fullName evidence="2">Uncharacterized protein</fullName>
    </submittedName>
</protein>
<proteinExistence type="predicted"/>
<keyword evidence="3" id="KW-1185">Reference proteome</keyword>
<keyword evidence="1" id="KW-0732">Signal</keyword>
<dbReference type="Proteomes" id="UP000503447">
    <property type="component" value="Chromosome"/>
</dbReference>
<reference evidence="3" key="1">
    <citation type="submission" date="2020-05" db="EMBL/GenBank/DDBJ databases">
        <title>Frigoriglobus tundricola gen. nov., sp. nov., a psychrotolerant cellulolytic planctomycete of the family Gemmataceae with two divergent copies of 16S rRNA gene.</title>
        <authorList>
            <person name="Kulichevskaya I.S."/>
            <person name="Ivanova A.A."/>
            <person name="Naumoff D.G."/>
            <person name="Beletsky A.V."/>
            <person name="Rijpstra W.I.C."/>
            <person name="Sinninghe Damste J.S."/>
            <person name="Mardanov A.V."/>
            <person name="Ravin N.V."/>
            <person name="Dedysh S.N."/>
        </authorList>
    </citation>
    <scope>NUCLEOTIDE SEQUENCE [LARGE SCALE GENOMIC DNA]</scope>
    <source>
        <strain evidence="3">PL17</strain>
    </source>
</reference>
<name>A0A6M5YYY7_9BACT</name>
<dbReference type="KEGG" id="ftj:FTUN_6775"/>
<dbReference type="AlphaFoldDB" id="A0A6M5YYY7"/>